<sequence length="509" mass="54442">VVIPLAAAVVSVALVGHPIHQRVLGLASQLAMLALALTWLVRIRAGEVMVSQMGSWRAPFGITLVFDSLSGLLLCAGLVVAISCSVHGFSLVDPQIERRYFHPLVQLLLMGVNQSFLTGDLFNLFVAFEIMLMASYGLLSIGHTRQQMAQAYKYLLLNLVGSTVFVITAGLVYGMTGTLNIADLARMVAERTEAGVPLPTGFTGLSVLLLIVFGLKGAFFPLWFWLPDTYHTFPVSIAALFSGLLTKIGVYAVLRTFPLVFAAGEARDVVLPLLAISAGFTMFLGVLGAVSQNQVRRILAIHVISQVGYMVFGLSLMTVAGLAGALYYMVQHMVVKSSLFLCCGVMEQHAGTDDLDGIGGLARRHRWLATAFLVAALSLVGLPPLSGFFGKLVIIREGWSVHWWLSTLALATGALTLLSMLKIWTLGFWRTEPAPSGADRRPNVRAKSLRGAHAGIGILVATAVFIGLAAEPIYDIAFHAGQQLIDPTAYIEAVNPLRIAAAANGSATG</sequence>
<accession>A0A381SJ31</accession>
<dbReference type="InterPro" id="IPR001750">
    <property type="entry name" value="ND/Mrp_TM"/>
</dbReference>
<keyword evidence="4 6" id="KW-1133">Transmembrane helix</keyword>
<dbReference type="GO" id="GO:0005886">
    <property type="term" value="C:plasma membrane"/>
    <property type="evidence" value="ECO:0007669"/>
    <property type="project" value="UniProtKB-SubCell"/>
</dbReference>
<evidence type="ECO:0000256" key="5">
    <source>
        <dbReference type="ARBA" id="ARBA00023136"/>
    </source>
</evidence>
<reference evidence="8" key="1">
    <citation type="submission" date="2018-05" db="EMBL/GenBank/DDBJ databases">
        <authorList>
            <person name="Lanie J.A."/>
            <person name="Ng W.-L."/>
            <person name="Kazmierczak K.M."/>
            <person name="Andrzejewski T.M."/>
            <person name="Davidsen T.M."/>
            <person name="Wayne K.J."/>
            <person name="Tettelin H."/>
            <person name="Glass J.I."/>
            <person name="Rusch D."/>
            <person name="Podicherti R."/>
            <person name="Tsui H.-C.T."/>
            <person name="Winkler M.E."/>
        </authorList>
    </citation>
    <scope>NUCLEOTIDE SEQUENCE</scope>
</reference>
<dbReference type="EMBL" id="UINC01002885">
    <property type="protein sequence ID" value="SVA01263.1"/>
    <property type="molecule type" value="Genomic_DNA"/>
</dbReference>
<evidence type="ECO:0000256" key="6">
    <source>
        <dbReference type="SAM" id="Phobius"/>
    </source>
</evidence>
<keyword evidence="5 6" id="KW-0472">Membrane</keyword>
<keyword evidence="3 6" id="KW-0812">Transmembrane</keyword>
<organism evidence="8">
    <name type="scientific">marine metagenome</name>
    <dbReference type="NCBI Taxonomy" id="408172"/>
    <lineage>
        <taxon>unclassified sequences</taxon>
        <taxon>metagenomes</taxon>
        <taxon>ecological metagenomes</taxon>
    </lineage>
</organism>
<dbReference type="PANTHER" id="PTHR42703">
    <property type="entry name" value="NADH DEHYDROGENASE"/>
    <property type="match status" value="1"/>
</dbReference>
<dbReference type="Pfam" id="PF00361">
    <property type="entry name" value="Proton_antipo_M"/>
    <property type="match status" value="1"/>
</dbReference>
<dbReference type="PANTHER" id="PTHR42703:SF1">
    <property type="entry name" value="NA(+)_H(+) ANTIPORTER SUBUNIT D1"/>
    <property type="match status" value="1"/>
</dbReference>
<dbReference type="InterPro" id="IPR003918">
    <property type="entry name" value="NADH_UbQ_OxRdtase"/>
</dbReference>
<feature type="domain" description="NADH:quinone oxidoreductase/Mrp antiporter transmembrane" evidence="7">
    <location>
        <begin position="119"/>
        <end position="414"/>
    </location>
</feature>
<dbReference type="GO" id="GO:0008137">
    <property type="term" value="F:NADH dehydrogenase (ubiquinone) activity"/>
    <property type="evidence" value="ECO:0007669"/>
    <property type="project" value="InterPro"/>
</dbReference>
<feature type="transmembrane region" description="Helical" evidence="6">
    <location>
        <begin position="269"/>
        <end position="290"/>
    </location>
</feature>
<evidence type="ECO:0000313" key="8">
    <source>
        <dbReference type="EMBL" id="SVA01263.1"/>
    </source>
</evidence>
<feature type="transmembrane region" description="Helical" evidence="6">
    <location>
        <begin position="233"/>
        <end position="254"/>
    </location>
</feature>
<feature type="transmembrane region" description="Helical" evidence="6">
    <location>
        <begin position="23"/>
        <end position="41"/>
    </location>
</feature>
<feature type="transmembrane region" description="Helical" evidence="6">
    <location>
        <begin position="202"/>
        <end position="226"/>
    </location>
</feature>
<feature type="transmembrane region" description="Helical" evidence="6">
    <location>
        <begin position="449"/>
        <end position="470"/>
    </location>
</feature>
<feature type="transmembrane region" description="Helical" evidence="6">
    <location>
        <begin position="121"/>
        <end position="142"/>
    </location>
</feature>
<evidence type="ECO:0000256" key="4">
    <source>
        <dbReference type="ARBA" id="ARBA00022989"/>
    </source>
</evidence>
<evidence type="ECO:0000256" key="3">
    <source>
        <dbReference type="ARBA" id="ARBA00022692"/>
    </source>
</evidence>
<dbReference type="AlphaFoldDB" id="A0A381SJ31"/>
<feature type="transmembrane region" description="Helical" evidence="6">
    <location>
        <begin position="154"/>
        <end position="182"/>
    </location>
</feature>
<evidence type="ECO:0000259" key="7">
    <source>
        <dbReference type="Pfam" id="PF00361"/>
    </source>
</evidence>
<keyword evidence="2" id="KW-1003">Cell membrane</keyword>
<feature type="transmembrane region" description="Helical" evidence="6">
    <location>
        <begin position="401"/>
        <end position="429"/>
    </location>
</feature>
<evidence type="ECO:0000256" key="2">
    <source>
        <dbReference type="ARBA" id="ARBA00022475"/>
    </source>
</evidence>
<dbReference type="InterPro" id="IPR050586">
    <property type="entry name" value="CPA3_Na-H_Antiporter_D"/>
</dbReference>
<feature type="transmembrane region" description="Helical" evidence="6">
    <location>
        <begin position="367"/>
        <end position="389"/>
    </location>
</feature>
<name>A0A381SJ31_9ZZZZ</name>
<comment type="subcellular location">
    <subcellularLocation>
        <location evidence="1">Cell membrane</location>
        <topology evidence="1">Multi-pass membrane protein</topology>
    </subcellularLocation>
</comment>
<dbReference type="GO" id="GO:0042773">
    <property type="term" value="P:ATP synthesis coupled electron transport"/>
    <property type="evidence" value="ECO:0007669"/>
    <property type="project" value="InterPro"/>
</dbReference>
<proteinExistence type="predicted"/>
<feature type="transmembrane region" description="Helical" evidence="6">
    <location>
        <begin position="62"/>
        <end position="89"/>
    </location>
</feature>
<gene>
    <name evidence="8" type="ORF">METZ01_LOCUS54117</name>
</gene>
<dbReference type="PRINTS" id="PR01437">
    <property type="entry name" value="NUOXDRDTASE4"/>
</dbReference>
<evidence type="ECO:0000256" key="1">
    <source>
        <dbReference type="ARBA" id="ARBA00004651"/>
    </source>
</evidence>
<feature type="non-terminal residue" evidence="8">
    <location>
        <position position="1"/>
    </location>
</feature>
<protein>
    <recommendedName>
        <fullName evidence="7">NADH:quinone oxidoreductase/Mrp antiporter transmembrane domain-containing protein</fullName>
    </recommendedName>
</protein>